<evidence type="ECO:0008006" key="4">
    <source>
        <dbReference type="Google" id="ProtNLM"/>
    </source>
</evidence>
<dbReference type="KEGG" id="daf:Desaf_2618"/>
<accession>F3YZY1</accession>
<sequence length="470" mass="53691" precursor="true">MRSAFFTPIAKPLMATLAALMFLAHALCPAIALAQDAEGDEYDLDFEIPEAETPKPFNLWGRVEQRSIARFLDTDALLYKQRFYQEPEDSLLADFLLSLKPEVSYKWTEVSLYARPRFDIAWSEAKRGGTAPDEPSEEFLRDEEHWASQVLLEEGFATWRPSHAFTLEAGKKVLNWGKGYAWNPVAFVSRPKDVDDPDYARQGYVLAYADVIKSFDGPLTTIAFTPVLVPVGEDVNADLADDGSPVYAGKLYFLLMDTDIDLLFATGEDYDTRYGLDFSRNLSSNLEIHGEAALRLDYDKTLTDTQGNLRTERHDAYSFLLGLRYLNAYDTTFIAEYYHNGEGYSPSEMDDYFTLIENGYAQYLETGNDRLLKRSNLAGQDFNQSSLGRNYLYFRVSQKEPFDILYLTPTLTVIANLGDHSFSINPEVSYLIRSDLELRTRLIMPFGPEKSEFGEKLQDARTEFWITYFF</sequence>
<keyword evidence="3" id="KW-1185">Reference proteome</keyword>
<feature type="chain" id="PRO_5003303265" description="Alginate export domain-containing protein" evidence="1">
    <location>
        <begin position="35"/>
        <end position="470"/>
    </location>
</feature>
<gene>
    <name evidence="2" type="ORF">Desaf_2618</name>
</gene>
<organism evidence="2 3">
    <name type="scientific">Desulfocurvibacter africanus subsp. africanus str. Walvis Bay</name>
    <dbReference type="NCBI Taxonomy" id="690850"/>
    <lineage>
        <taxon>Bacteria</taxon>
        <taxon>Pseudomonadati</taxon>
        <taxon>Thermodesulfobacteriota</taxon>
        <taxon>Desulfovibrionia</taxon>
        <taxon>Desulfovibrionales</taxon>
        <taxon>Desulfovibrionaceae</taxon>
        <taxon>Desulfocurvibacter</taxon>
    </lineage>
</organism>
<dbReference type="EMBL" id="CP003221">
    <property type="protein sequence ID" value="EGJ50936.1"/>
    <property type="molecule type" value="Genomic_DNA"/>
</dbReference>
<keyword evidence="1" id="KW-0732">Signal</keyword>
<proteinExistence type="predicted"/>
<dbReference type="HOGENOM" id="CLU_642155_0_0_7"/>
<protein>
    <recommendedName>
        <fullName evidence="4">Alginate export domain-containing protein</fullName>
    </recommendedName>
</protein>
<dbReference type="Proteomes" id="UP000007844">
    <property type="component" value="Chromosome"/>
</dbReference>
<reference evidence="2 3" key="1">
    <citation type="journal article" date="2011" name="J. Bacteriol.">
        <title>Genome sequence of the mercury-methylating and pleomorphic Desulfovibrio africanus Strain Walvis Bay.</title>
        <authorList>
            <person name="Brown S.D."/>
            <person name="Wall J.D."/>
            <person name="Kucken A.M."/>
            <person name="Gilmour C.C."/>
            <person name="Podar M."/>
            <person name="Brandt C.C."/>
            <person name="Teshima H."/>
            <person name="Detter J.C."/>
            <person name="Han C.S."/>
            <person name="Land M.L."/>
            <person name="Lucas S."/>
            <person name="Han J."/>
            <person name="Pennacchio L."/>
            <person name="Nolan M."/>
            <person name="Pitluck S."/>
            <person name="Woyke T."/>
            <person name="Goodwin L."/>
            <person name="Palumbo A.V."/>
            <person name="Elias D.A."/>
        </authorList>
    </citation>
    <scope>NUCLEOTIDE SEQUENCE [LARGE SCALE GENOMIC DNA]</scope>
    <source>
        <strain evidence="2 3">Walvis Bay</strain>
    </source>
</reference>
<dbReference type="STRING" id="690850.Desaf_2618"/>
<feature type="signal peptide" evidence="1">
    <location>
        <begin position="1"/>
        <end position="34"/>
    </location>
</feature>
<dbReference type="AlphaFoldDB" id="F3YZY1"/>
<dbReference type="RefSeq" id="WP_014260630.1">
    <property type="nucleotide sequence ID" value="NC_016629.1"/>
</dbReference>
<evidence type="ECO:0000256" key="1">
    <source>
        <dbReference type="SAM" id="SignalP"/>
    </source>
</evidence>
<name>F3YZY1_DESAF</name>
<evidence type="ECO:0000313" key="2">
    <source>
        <dbReference type="EMBL" id="EGJ50936.1"/>
    </source>
</evidence>
<evidence type="ECO:0000313" key="3">
    <source>
        <dbReference type="Proteomes" id="UP000007844"/>
    </source>
</evidence>
<dbReference type="eggNOG" id="ENOG502Z8X3">
    <property type="taxonomic scope" value="Bacteria"/>
</dbReference>